<protein>
    <submittedName>
        <fullName evidence="4">TetR/AcrR family transcriptional regulator</fullName>
    </submittedName>
</protein>
<dbReference type="EMBL" id="CP032568">
    <property type="protein sequence ID" value="AYF76481.1"/>
    <property type="molecule type" value="Genomic_DNA"/>
</dbReference>
<dbReference type="PANTHER" id="PTHR30055">
    <property type="entry name" value="HTH-TYPE TRANSCRIPTIONAL REGULATOR RUTR"/>
    <property type="match status" value="1"/>
</dbReference>
<name>A0A386ZFV7_9NOCA</name>
<evidence type="ECO:0000313" key="5">
    <source>
        <dbReference type="Proteomes" id="UP000267164"/>
    </source>
</evidence>
<gene>
    <name evidence="4" type="ORF">D7D52_24650</name>
</gene>
<dbReference type="InterPro" id="IPR009057">
    <property type="entry name" value="Homeodomain-like_sf"/>
</dbReference>
<dbReference type="Pfam" id="PF00440">
    <property type="entry name" value="TetR_N"/>
    <property type="match status" value="1"/>
</dbReference>
<feature type="DNA-binding region" description="H-T-H motif" evidence="2">
    <location>
        <begin position="39"/>
        <end position="58"/>
    </location>
</feature>
<evidence type="ECO:0000313" key="4">
    <source>
        <dbReference type="EMBL" id="AYF76481.1"/>
    </source>
</evidence>
<dbReference type="Gene3D" id="1.10.357.10">
    <property type="entry name" value="Tetracycline Repressor, domain 2"/>
    <property type="match status" value="1"/>
</dbReference>
<sequence length="215" mass="23062">MLMSMSTPSSRAGRRTATRRKVAAAAAALFAERGYAATTLQAIADAAGVHVQTIYQAFGTKVGVLAETAAILVAGPDEEAATPPPERAWVRELFAEPNPARQLALYAAHMRTVSERYIPLLDVMRVTAAVDPEVAAFLLIAEQGRYEGPRHITPHLAARGALKTGLSAERAADIMYALTSYDVYRALMDDRGWSGAETEQWVAETLVAALLSPPV</sequence>
<dbReference type="PROSITE" id="PS50977">
    <property type="entry name" value="HTH_TETR_2"/>
    <property type="match status" value="1"/>
</dbReference>
<evidence type="ECO:0000256" key="1">
    <source>
        <dbReference type="ARBA" id="ARBA00023125"/>
    </source>
</evidence>
<dbReference type="AlphaFoldDB" id="A0A386ZFV7"/>
<dbReference type="KEGG" id="nyu:D7D52_24650"/>
<proteinExistence type="predicted"/>
<reference evidence="4 5" key="1">
    <citation type="submission" date="2018-09" db="EMBL/GenBank/DDBJ databases">
        <title>Nocardia yunnanensis sp. nov., an actinomycete isolated from a soil sample.</title>
        <authorList>
            <person name="Zhang J."/>
        </authorList>
    </citation>
    <scope>NUCLEOTIDE SEQUENCE [LARGE SCALE GENOMIC DNA]</scope>
    <source>
        <strain evidence="4 5">CFHS0054</strain>
    </source>
</reference>
<dbReference type="SUPFAM" id="SSF46689">
    <property type="entry name" value="Homeodomain-like"/>
    <property type="match status" value="1"/>
</dbReference>
<dbReference type="GO" id="GO:0003700">
    <property type="term" value="F:DNA-binding transcription factor activity"/>
    <property type="evidence" value="ECO:0007669"/>
    <property type="project" value="TreeGrafter"/>
</dbReference>
<dbReference type="GO" id="GO:0000976">
    <property type="term" value="F:transcription cis-regulatory region binding"/>
    <property type="evidence" value="ECO:0007669"/>
    <property type="project" value="TreeGrafter"/>
</dbReference>
<dbReference type="PANTHER" id="PTHR30055:SF226">
    <property type="entry name" value="HTH-TYPE TRANSCRIPTIONAL REGULATOR PKSA"/>
    <property type="match status" value="1"/>
</dbReference>
<dbReference type="Proteomes" id="UP000267164">
    <property type="component" value="Chromosome"/>
</dbReference>
<dbReference type="OrthoDB" id="4823039at2"/>
<evidence type="ECO:0000259" key="3">
    <source>
        <dbReference type="PROSITE" id="PS50977"/>
    </source>
</evidence>
<dbReference type="InterPro" id="IPR050109">
    <property type="entry name" value="HTH-type_TetR-like_transc_reg"/>
</dbReference>
<feature type="domain" description="HTH tetR-type" evidence="3">
    <location>
        <begin position="16"/>
        <end position="76"/>
    </location>
</feature>
<accession>A0A386ZFV7</accession>
<keyword evidence="5" id="KW-1185">Reference proteome</keyword>
<keyword evidence="1 2" id="KW-0238">DNA-binding</keyword>
<organism evidence="4 5">
    <name type="scientific">Nocardia yunnanensis</name>
    <dbReference type="NCBI Taxonomy" id="2382165"/>
    <lineage>
        <taxon>Bacteria</taxon>
        <taxon>Bacillati</taxon>
        <taxon>Actinomycetota</taxon>
        <taxon>Actinomycetes</taxon>
        <taxon>Mycobacteriales</taxon>
        <taxon>Nocardiaceae</taxon>
        <taxon>Nocardia</taxon>
    </lineage>
</organism>
<dbReference type="InterPro" id="IPR001647">
    <property type="entry name" value="HTH_TetR"/>
</dbReference>
<evidence type="ECO:0000256" key="2">
    <source>
        <dbReference type="PROSITE-ProRule" id="PRU00335"/>
    </source>
</evidence>
<dbReference type="PRINTS" id="PR00455">
    <property type="entry name" value="HTHTETR"/>
</dbReference>